<evidence type="ECO:0000313" key="2">
    <source>
        <dbReference type="EMBL" id="KAI5084957.1"/>
    </source>
</evidence>
<protein>
    <submittedName>
        <fullName evidence="2">Uncharacterized protein</fullName>
    </submittedName>
</protein>
<dbReference type="AlphaFoldDB" id="A0A9D4VGG4"/>
<reference evidence="2" key="1">
    <citation type="submission" date="2021-01" db="EMBL/GenBank/DDBJ databases">
        <title>Adiantum capillus-veneris genome.</title>
        <authorList>
            <person name="Fang Y."/>
            <person name="Liao Q."/>
        </authorList>
    </citation>
    <scope>NUCLEOTIDE SEQUENCE</scope>
    <source>
        <strain evidence="2">H3</strain>
        <tissue evidence="2">Leaf</tissue>
    </source>
</reference>
<name>A0A9D4VGG4_ADICA</name>
<evidence type="ECO:0000313" key="3">
    <source>
        <dbReference type="Proteomes" id="UP000886520"/>
    </source>
</evidence>
<comment type="caution">
    <text evidence="2">The sequence shown here is derived from an EMBL/GenBank/DDBJ whole genome shotgun (WGS) entry which is preliminary data.</text>
</comment>
<proteinExistence type="predicted"/>
<dbReference type="Proteomes" id="UP000886520">
    <property type="component" value="Chromosome 1"/>
</dbReference>
<organism evidence="2 3">
    <name type="scientific">Adiantum capillus-veneris</name>
    <name type="common">Maidenhair fern</name>
    <dbReference type="NCBI Taxonomy" id="13818"/>
    <lineage>
        <taxon>Eukaryota</taxon>
        <taxon>Viridiplantae</taxon>
        <taxon>Streptophyta</taxon>
        <taxon>Embryophyta</taxon>
        <taxon>Tracheophyta</taxon>
        <taxon>Polypodiopsida</taxon>
        <taxon>Polypodiidae</taxon>
        <taxon>Polypodiales</taxon>
        <taxon>Pteridineae</taxon>
        <taxon>Pteridaceae</taxon>
        <taxon>Vittarioideae</taxon>
        <taxon>Adiantum</taxon>
    </lineage>
</organism>
<feature type="compositionally biased region" description="Basic and acidic residues" evidence="1">
    <location>
        <begin position="1"/>
        <end position="17"/>
    </location>
</feature>
<gene>
    <name evidence="2" type="ORF">GOP47_0001126</name>
</gene>
<accession>A0A9D4VGG4</accession>
<feature type="region of interest" description="Disordered" evidence="1">
    <location>
        <begin position="1"/>
        <end position="24"/>
    </location>
</feature>
<dbReference type="EMBL" id="JABFUD020000001">
    <property type="protein sequence ID" value="KAI5084957.1"/>
    <property type="molecule type" value="Genomic_DNA"/>
</dbReference>
<evidence type="ECO:0000256" key="1">
    <source>
        <dbReference type="SAM" id="MobiDB-lite"/>
    </source>
</evidence>
<keyword evidence="3" id="KW-1185">Reference proteome</keyword>
<sequence length="124" mass="14049">MTSSRERDEARRIDPSQERGGMILDGGGFACIKLGPRAHQNSSQSLYNSSQNYIKVYSMEPKEPLGSLQGTRLPRHHDLSTSIDIRKSSAPIQKELICLVRYYTRKDLQDFSGIVSHHGFYVHV</sequence>